<name>A0A855MD31_9GAMM</name>
<comment type="similarity">
    <text evidence="1 4">Belongs to the 5-formyltetrahydrofolate cyclo-ligase family.</text>
</comment>
<accession>A0A855MD31</accession>
<dbReference type="PANTHER" id="PTHR23407:SF1">
    <property type="entry name" value="5-FORMYLTETRAHYDROFOLATE CYCLO-LIGASE"/>
    <property type="match status" value="1"/>
</dbReference>
<comment type="cofactor">
    <cofactor evidence="4">
        <name>Mg(2+)</name>
        <dbReference type="ChEBI" id="CHEBI:18420"/>
    </cofactor>
</comment>
<evidence type="ECO:0000256" key="3">
    <source>
        <dbReference type="ARBA" id="ARBA00022840"/>
    </source>
</evidence>
<dbReference type="AlphaFoldDB" id="A0A855MD31"/>
<sequence length="248" mass="28755">MFTLNQGFKGYSLRRHLGDSLSFIIFDPWRMQPMSSSDLSSSALPDTSLSSTAASRQQIRQAVRQQRRLLTPEQQSRFAQQASERVMAHPKIIRADSVAVFLSFDGELDTHPLIQQLWQREKRVYLPVLHPFRSGYLLFLRYTPDTELVRNRLKIMEPRLDVRQVLPLPQLDVLLTPLVAFDHQGQRLGMGGGFYDRTLQYRNYTSRGPYPIGLAHDCQQVDALPVESWDIPLPEIITPSRHWQWNTR</sequence>
<dbReference type="GO" id="GO:0046872">
    <property type="term" value="F:metal ion binding"/>
    <property type="evidence" value="ECO:0007669"/>
    <property type="project" value="UniProtKB-KW"/>
</dbReference>
<keyword evidence="5" id="KW-0436">Ligase</keyword>
<evidence type="ECO:0000256" key="2">
    <source>
        <dbReference type="ARBA" id="ARBA00022741"/>
    </source>
</evidence>
<evidence type="ECO:0000313" key="5">
    <source>
        <dbReference type="EMBL" id="POY48465.1"/>
    </source>
</evidence>
<dbReference type="GO" id="GO:0005524">
    <property type="term" value="F:ATP binding"/>
    <property type="evidence" value="ECO:0007669"/>
    <property type="project" value="UniProtKB-KW"/>
</dbReference>
<dbReference type="InterPro" id="IPR002698">
    <property type="entry name" value="FTHF_cligase"/>
</dbReference>
<dbReference type="Pfam" id="PF01812">
    <property type="entry name" value="5-FTHF_cyc-lig"/>
    <property type="match status" value="1"/>
</dbReference>
<dbReference type="GO" id="GO:0009396">
    <property type="term" value="P:folic acid-containing compound biosynthetic process"/>
    <property type="evidence" value="ECO:0007669"/>
    <property type="project" value="TreeGrafter"/>
</dbReference>
<dbReference type="GO" id="GO:0035999">
    <property type="term" value="P:tetrahydrofolate interconversion"/>
    <property type="evidence" value="ECO:0007669"/>
    <property type="project" value="TreeGrafter"/>
</dbReference>
<comment type="catalytic activity">
    <reaction evidence="4">
        <text>(6S)-5-formyl-5,6,7,8-tetrahydrofolate + ATP = (6R)-5,10-methenyltetrahydrofolate + ADP + phosphate</text>
        <dbReference type="Rhea" id="RHEA:10488"/>
        <dbReference type="ChEBI" id="CHEBI:30616"/>
        <dbReference type="ChEBI" id="CHEBI:43474"/>
        <dbReference type="ChEBI" id="CHEBI:57455"/>
        <dbReference type="ChEBI" id="CHEBI:57457"/>
        <dbReference type="ChEBI" id="CHEBI:456216"/>
        <dbReference type="EC" id="6.3.3.2"/>
    </reaction>
</comment>
<protein>
    <recommendedName>
        <fullName evidence="4">5-formyltetrahydrofolate cyclo-ligase</fullName>
        <ecNumber evidence="4">6.3.3.2</ecNumber>
    </recommendedName>
</protein>
<dbReference type="InterPro" id="IPR037171">
    <property type="entry name" value="NagB/RpiA_transferase-like"/>
</dbReference>
<proteinExistence type="inferred from homology"/>
<dbReference type="EMBL" id="PDVW01000031">
    <property type="protein sequence ID" value="POY48465.1"/>
    <property type="molecule type" value="Genomic_DNA"/>
</dbReference>
<keyword evidence="4" id="KW-0460">Magnesium</keyword>
<dbReference type="NCBIfam" id="TIGR02727">
    <property type="entry name" value="MTHFS_bact"/>
    <property type="match status" value="1"/>
</dbReference>
<dbReference type="SUPFAM" id="SSF100950">
    <property type="entry name" value="NagB/RpiA/CoA transferase-like"/>
    <property type="match status" value="1"/>
</dbReference>
<organism evidence="5">
    <name type="scientific">Pectobacterium versatile</name>
    <dbReference type="NCBI Taxonomy" id="2488639"/>
    <lineage>
        <taxon>Bacteria</taxon>
        <taxon>Pseudomonadati</taxon>
        <taxon>Pseudomonadota</taxon>
        <taxon>Gammaproteobacteria</taxon>
        <taxon>Enterobacterales</taxon>
        <taxon>Pectobacteriaceae</taxon>
        <taxon>Pectobacterium</taxon>
    </lineage>
</organism>
<dbReference type="Gene3D" id="3.40.50.10420">
    <property type="entry name" value="NagB/RpiA/CoA transferase-like"/>
    <property type="match status" value="1"/>
</dbReference>
<dbReference type="EC" id="6.3.3.2" evidence="4"/>
<comment type="caution">
    <text evidence="5">The sequence shown here is derived from an EMBL/GenBank/DDBJ whole genome shotgun (WGS) entry which is preliminary data.</text>
</comment>
<keyword evidence="4" id="KW-0479">Metal-binding</keyword>
<dbReference type="InterPro" id="IPR024185">
    <property type="entry name" value="FTHF_cligase-like_sf"/>
</dbReference>
<evidence type="ECO:0000256" key="4">
    <source>
        <dbReference type="RuleBase" id="RU361279"/>
    </source>
</evidence>
<gene>
    <name evidence="5" type="ORF">F131LOC_03762</name>
</gene>
<keyword evidence="3 4" id="KW-0067">ATP-binding</keyword>
<dbReference type="GO" id="GO:0030272">
    <property type="term" value="F:5-formyltetrahydrofolate cyclo-ligase activity"/>
    <property type="evidence" value="ECO:0007669"/>
    <property type="project" value="UniProtKB-EC"/>
</dbReference>
<reference evidence="5" key="1">
    <citation type="submission" date="2017-12" db="EMBL/GenBank/DDBJ databases">
        <title>First report on the novel genomospecies/subspecies of Pectobacterium carotovorum in Russia.</title>
        <authorList>
            <person name="Shirshikov F.V."/>
            <person name="Miroshnikov K."/>
            <person name="Toshakov S.V."/>
            <person name="Kabanova A.P."/>
            <person name="Barannik A.P."/>
            <person name="Shneider M."/>
            <person name="Ignatov A.N."/>
            <person name="Miroshnikov K.A."/>
        </authorList>
    </citation>
    <scope>NUCLEOTIDE SEQUENCE [LARGE SCALE GENOMIC DNA]</scope>
    <source>
        <strain evidence="5">F131</strain>
    </source>
</reference>
<evidence type="ECO:0000256" key="1">
    <source>
        <dbReference type="ARBA" id="ARBA00010638"/>
    </source>
</evidence>
<keyword evidence="2 4" id="KW-0547">Nucleotide-binding</keyword>
<dbReference type="PANTHER" id="PTHR23407">
    <property type="entry name" value="ATPASE INHIBITOR/5-FORMYLTETRAHYDROFOLATE CYCLO-LIGASE"/>
    <property type="match status" value="1"/>
</dbReference>